<evidence type="ECO:0008006" key="4">
    <source>
        <dbReference type="Google" id="ProtNLM"/>
    </source>
</evidence>
<dbReference type="Gene3D" id="3.30.70.141">
    <property type="entry name" value="Nucleoside diphosphate kinase-like domain"/>
    <property type="match status" value="1"/>
</dbReference>
<evidence type="ECO:0000313" key="2">
    <source>
        <dbReference type="EMBL" id="MFC5906268.1"/>
    </source>
</evidence>
<dbReference type="EMBL" id="JBHSQJ010000010">
    <property type="protein sequence ID" value="MFC5906268.1"/>
    <property type="molecule type" value="Genomic_DNA"/>
</dbReference>
<proteinExistence type="predicted"/>
<sequence>MYRHDVYFREMAALVEQRPRQDVERMLCGSSFVMFKPDAVVGRRIEPALDFLAAHGFRPTGFATVPVDARAHRELWRYQLNAAPLTIIRTVDLILESGPCLLVALRDDRRPHPAGVAAAVRLAELKGSSRNRAAGGASLRRALGCELLCLNFLHAPDDPSDLLRELGVLVPRQRRAAVLDLLLGEPSATCGEELTAAVAELYAAHPAHPLSTPPRTAASRLTGQQISARLAELAEAAEHADAATAAGHRARWDRIVEAARLVDGLGSEGAPLIGPPPGTRPDHRPPGGEATPPAPQAD</sequence>
<dbReference type="Proteomes" id="UP001596174">
    <property type="component" value="Unassembled WGS sequence"/>
</dbReference>
<dbReference type="SUPFAM" id="SSF54919">
    <property type="entry name" value="Nucleoside diphosphate kinase, NDK"/>
    <property type="match status" value="1"/>
</dbReference>
<accession>A0ABW1FVJ0</accession>
<reference evidence="3" key="1">
    <citation type="journal article" date="2019" name="Int. J. Syst. Evol. Microbiol.">
        <title>The Global Catalogue of Microorganisms (GCM) 10K type strain sequencing project: providing services to taxonomists for standard genome sequencing and annotation.</title>
        <authorList>
            <consortium name="The Broad Institute Genomics Platform"/>
            <consortium name="The Broad Institute Genome Sequencing Center for Infectious Disease"/>
            <person name="Wu L."/>
            <person name="Ma J."/>
        </authorList>
    </citation>
    <scope>NUCLEOTIDE SEQUENCE [LARGE SCALE GENOMIC DNA]</scope>
    <source>
        <strain evidence="3">JCM 4816</strain>
    </source>
</reference>
<evidence type="ECO:0000313" key="3">
    <source>
        <dbReference type="Proteomes" id="UP001596174"/>
    </source>
</evidence>
<protein>
    <recommendedName>
        <fullName evidence="4">Nucleoside diphosphate kinase-like domain-containing protein</fullName>
    </recommendedName>
</protein>
<name>A0ABW1FVJ0_9ACTN</name>
<gene>
    <name evidence="2" type="ORF">ACFP3V_03405</name>
</gene>
<evidence type="ECO:0000256" key="1">
    <source>
        <dbReference type="SAM" id="MobiDB-lite"/>
    </source>
</evidence>
<organism evidence="2 3">
    <name type="scientific">Streptacidiphilus monticola</name>
    <dbReference type="NCBI Taxonomy" id="2161674"/>
    <lineage>
        <taxon>Bacteria</taxon>
        <taxon>Bacillati</taxon>
        <taxon>Actinomycetota</taxon>
        <taxon>Actinomycetes</taxon>
        <taxon>Kitasatosporales</taxon>
        <taxon>Streptomycetaceae</taxon>
        <taxon>Streptacidiphilus</taxon>
    </lineage>
</organism>
<comment type="caution">
    <text evidence="2">The sequence shown here is derived from an EMBL/GenBank/DDBJ whole genome shotgun (WGS) entry which is preliminary data.</text>
</comment>
<feature type="region of interest" description="Disordered" evidence="1">
    <location>
        <begin position="265"/>
        <end position="298"/>
    </location>
</feature>
<keyword evidence="3" id="KW-1185">Reference proteome</keyword>
<dbReference type="RefSeq" id="WP_380579511.1">
    <property type="nucleotide sequence ID" value="NZ_JBHSQJ010000010.1"/>
</dbReference>
<dbReference type="InterPro" id="IPR036850">
    <property type="entry name" value="NDK-like_dom_sf"/>
</dbReference>